<accession>A0A2P8F2B7</accession>
<feature type="domain" description="Type 4 fimbrial biogenesis protein PilX N-terminal" evidence="3">
    <location>
        <begin position="15"/>
        <end position="63"/>
    </location>
</feature>
<dbReference type="Pfam" id="PF14341">
    <property type="entry name" value="PilX_N"/>
    <property type="match status" value="1"/>
</dbReference>
<reference evidence="4 5" key="1">
    <citation type="submission" date="2018-03" db="EMBL/GenBank/DDBJ databases">
        <title>Genomic Encyclopedia of Archaeal and Bacterial Type Strains, Phase II (KMG-II): from individual species to whole genera.</title>
        <authorList>
            <person name="Goeker M."/>
        </authorList>
    </citation>
    <scope>NUCLEOTIDE SEQUENCE [LARGE SCALE GENOMIC DNA]</scope>
    <source>
        <strain evidence="4 5">DSM 17586</strain>
    </source>
</reference>
<keyword evidence="2" id="KW-0812">Transmembrane</keyword>
<dbReference type="Proteomes" id="UP000242133">
    <property type="component" value="Unassembled WGS sequence"/>
</dbReference>
<evidence type="ECO:0000313" key="4">
    <source>
        <dbReference type="EMBL" id="PSL15857.1"/>
    </source>
</evidence>
<sequence>MSLHRPHSIGAHKQQGAVLLVGLILLAILMIGATSLMNATISDERMTGNSKTHTEAFFAAEAGRRAFVDHVTAANMDDSTPDKKAEKIAKAQQNWDKVYGQVTKNWGPNEKPRNLPNFAGIPFANNGNGPASTYTVMAEPIFEGGSATPTPGKLKLISLGQTGNAQRMIGFDLDVGGGGIGMPPAPAAISCFGGACNVQAGAANDAPISGQNHPVPNEGCTGSACWVDPVDADKAVVPAVFFSDYSDSDVTLQGGSNGKKKKAFTGLDRFNSSDENNTDVASGKDKSSGAVWGPNDYPDDTDGNNTAPKDTDYVGKDGKFMKDIFKAAANADSSLGTINNPKASVINPATDNFNMPGSTAGGLLIIEGTDENGNPGTLSNQGTGAYAGLIVIRDCNEVNFGGNFSVYGAIIVDATGCPEGYTPFAGNGTPDVKYSSDALDNTGDSIGVGLNGDMKDWYEIIN</sequence>
<keyword evidence="2" id="KW-0472">Membrane</keyword>
<evidence type="ECO:0000259" key="3">
    <source>
        <dbReference type="Pfam" id="PF14341"/>
    </source>
</evidence>
<gene>
    <name evidence="4" type="ORF">CLV44_103138</name>
</gene>
<comment type="caution">
    <text evidence="4">The sequence shown here is derived from an EMBL/GenBank/DDBJ whole genome shotgun (WGS) entry which is preliminary data.</text>
</comment>
<dbReference type="InterPro" id="IPR025746">
    <property type="entry name" value="PilX_N_dom"/>
</dbReference>
<evidence type="ECO:0000256" key="2">
    <source>
        <dbReference type="SAM" id="Phobius"/>
    </source>
</evidence>
<proteinExistence type="predicted"/>
<evidence type="ECO:0000313" key="5">
    <source>
        <dbReference type="Proteomes" id="UP000242133"/>
    </source>
</evidence>
<dbReference type="RefSeq" id="WP_170069250.1">
    <property type="nucleotide sequence ID" value="NZ_PYGI01000003.1"/>
</dbReference>
<organism evidence="4 5">
    <name type="scientific">Marinobacterium halophilum</name>
    <dbReference type="NCBI Taxonomy" id="267374"/>
    <lineage>
        <taxon>Bacteria</taxon>
        <taxon>Pseudomonadati</taxon>
        <taxon>Pseudomonadota</taxon>
        <taxon>Gammaproteobacteria</taxon>
        <taxon>Oceanospirillales</taxon>
        <taxon>Oceanospirillaceae</taxon>
        <taxon>Marinobacterium</taxon>
    </lineage>
</organism>
<feature type="transmembrane region" description="Helical" evidence="2">
    <location>
        <begin position="16"/>
        <end position="37"/>
    </location>
</feature>
<protein>
    <submittedName>
        <fullName evidence="4">PilX-like prepilin protein</fullName>
    </submittedName>
</protein>
<keyword evidence="5" id="KW-1185">Reference proteome</keyword>
<dbReference type="AlphaFoldDB" id="A0A2P8F2B7"/>
<name>A0A2P8F2B7_9GAMM</name>
<evidence type="ECO:0000256" key="1">
    <source>
        <dbReference type="SAM" id="MobiDB-lite"/>
    </source>
</evidence>
<feature type="region of interest" description="Disordered" evidence="1">
    <location>
        <begin position="268"/>
        <end position="312"/>
    </location>
</feature>
<dbReference type="EMBL" id="PYGI01000003">
    <property type="protein sequence ID" value="PSL15857.1"/>
    <property type="molecule type" value="Genomic_DNA"/>
</dbReference>
<keyword evidence="2" id="KW-1133">Transmembrane helix</keyword>